<dbReference type="RefSeq" id="XP_015605984.1">
    <property type="nucleotide sequence ID" value="XM_015750498.2"/>
</dbReference>
<evidence type="ECO:0000256" key="3">
    <source>
        <dbReference type="ARBA" id="ARBA00022692"/>
    </source>
</evidence>
<organism evidence="9 10">
    <name type="scientific">Cephus cinctus</name>
    <name type="common">Wheat stem sawfly</name>
    <dbReference type="NCBI Taxonomy" id="211228"/>
    <lineage>
        <taxon>Eukaryota</taxon>
        <taxon>Metazoa</taxon>
        <taxon>Ecdysozoa</taxon>
        <taxon>Arthropoda</taxon>
        <taxon>Hexapoda</taxon>
        <taxon>Insecta</taxon>
        <taxon>Pterygota</taxon>
        <taxon>Neoptera</taxon>
        <taxon>Endopterygota</taxon>
        <taxon>Hymenoptera</taxon>
        <taxon>Cephoidea</taxon>
        <taxon>Cephidae</taxon>
        <taxon>Cephus</taxon>
    </lineage>
</organism>
<dbReference type="Proteomes" id="UP000694920">
    <property type="component" value="Unplaced"/>
</dbReference>
<comment type="similarity">
    <text evidence="2">Belongs to the NEMP family.</text>
</comment>
<name>A0AAJ7CAH3_CEPCN</name>
<evidence type="ECO:0000256" key="5">
    <source>
        <dbReference type="ARBA" id="ARBA00022989"/>
    </source>
</evidence>
<accession>A0AAJ7CAH3</accession>
<keyword evidence="3 8" id="KW-0812">Transmembrane</keyword>
<dbReference type="CTD" id="32639"/>
<evidence type="ECO:0000313" key="9">
    <source>
        <dbReference type="Proteomes" id="UP000694920"/>
    </source>
</evidence>
<feature type="transmembrane region" description="Helical" evidence="8">
    <location>
        <begin position="341"/>
        <end position="360"/>
    </location>
</feature>
<keyword evidence="6 8" id="KW-0472">Membrane</keyword>
<dbReference type="GeneID" id="107272878"/>
<keyword evidence="5 8" id="KW-1133">Transmembrane helix</keyword>
<keyword evidence="7" id="KW-0539">Nucleus</keyword>
<dbReference type="InterPro" id="IPR019358">
    <property type="entry name" value="NEMP_fam"/>
</dbReference>
<evidence type="ECO:0000256" key="4">
    <source>
        <dbReference type="ARBA" id="ARBA00022729"/>
    </source>
</evidence>
<gene>
    <name evidence="10" type="primary">LOC107272878</name>
</gene>
<feature type="transmembrane region" description="Helical" evidence="8">
    <location>
        <begin position="201"/>
        <end position="218"/>
    </location>
</feature>
<feature type="transmembrane region" description="Helical" evidence="8">
    <location>
        <begin position="258"/>
        <end position="277"/>
    </location>
</feature>
<dbReference type="PANTHER" id="PTHR13598">
    <property type="entry name" value="AT07567P-RELATED"/>
    <property type="match status" value="1"/>
</dbReference>
<evidence type="ECO:0000256" key="1">
    <source>
        <dbReference type="ARBA" id="ARBA00004575"/>
    </source>
</evidence>
<keyword evidence="4" id="KW-0732">Signal</keyword>
<keyword evidence="9" id="KW-1185">Reference proteome</keyword>
<evidence type="ECO:0000256" key="7">
    <source>
        <dbReference type="ARBA" id="ARBA00023242"/>
    </source>
</evidence>
<dbReference type="AlphaFoldDB" id="A0AAJ7CAH3"/>
<dbReference type="Pfam" id="PF10225">
    <property type="entry name" value="NEMP"/>
    <property type="match status" value="1"/>
</dbReference>
<evidence type="ECO:0000313" key="10">
    <source>
        <dbReference type="RefSeq" id="XP_015605984.1"/>
    </source>
</evidence>
<feature type="transmembrane region" description="Helical" evidence="8">
    <location>
        <begin position="289"/>
        <end position="307"/>
    </location>
</feature>
<protein>
    <submittedName>
        <fullName evidence="10">Nuclear envelope integral membrane protein 1</fullName>
    </submittedName>
</protein>
<sequence>MENFFQRSPLTWRSCTFHNFPPQTLNIPKGGDRSRKYDEDIHVNCYFENLEKELSKMKNVFRNSSVILVLIFLESLLAVPNRSTTSLHFLEPGDSVNSEMPGLSIFCHNAKPKYIIYMWKNLNMNLHTNSEKYDIYHGKTQLEVKEKHEVNQRSWTFNLFGTKKSKQFKINPFEDTCIGIFTYNYNEKSYTLSMTQERVDVTKVLMMALGIIIFWYAQKLSQNPLFYYLCGITLGVTTSVIILIYFASKLFPRGKAMYLMVATGWTMSFYLAQALWENAQLIAIQYREYVLWYILITSMISFILCYRFGPVTNPRTKKIIQWFLQFSGLMAIYYSSYFWEASASCCVLLLLLYNFPIVMIHRGKKYWKTMFPDQRKLLTENEYRLEGLRETKKALDNLQTYCSSPECNPWKTVLRLKDPIRFAKFMEGDSHISDDELDSHEAEITRIIEECEYTDDDEDDDY</sequence>
<dbReference type="PANTHER" id="PTHR13598:SF1">
    <property type="entry name" value="AT07567P-RELATED"/>
    <property type="match status" value="1"/>
</dbReference>
<dbReference type="KEGG" id="ccin:107272878"/>
<evidence type="ECO:0000256" key="6">
    <source>
        <dbReference type="ARBA" id="ARBA00023136"/>
    </source>
</evidence>
<feature type="transmembrane region" description="Helical" evidence="8">
    <location>
        <begin position="224"/>
        <end position="246"/>
    </location>
</feature>
<evidence type="ECO:0000256" key="8">
    <source>
        <dbReference type="SAM" id="Phobius"/>
    </source>
</evidence>
<reference evidence="10" key="1">
    <citation type="submission" date="2025-08" db="UniProtKB">
        <authorList>
            <consortium name="RefSeq"/>
        </authorList>
    </citation>
    <scope>IDENTIFICATION</scope>
</reference>
<comment type="subcellular location">
    <subcellularLocation>
        <location evidence="1">Nucleus inner membrane</location>
        <topology evidence="1">Multi-pass membrane protein</topology>
        <orientation evidence="1">Nucleoplasmic side</orientation>
    </subcellularLocation>
</comment>
<proteinExistence type="inferred from homology"/>
<evidence type="ECO:0000256" key="2">
    <source>
        <dbReference type="ARBA" id="ARBA00005748"/>
    </source>
</evidence>
<dbReference type="GO" id="GO:0005637">
    <property type="term" value="C:nuclear inner membrane"/>
    <property type="evidence" value="ECO:0007669"/>
    <property type="project" value="UniProtKB-SubCell"/>
</dbReference>